<feature type="domain" description="Tudor" evidence="2">
    <location>
        <begin position="685"/>
        <end position="740"/>
    </location>
</feature>
<feature type="region of interest" description="Disordered" evidence="1">
    <location>
        <begin position="841"/>
        <end position="886"/>
    </location>
</feature>
<name>A0A834XRV8_APHGI</name>
<dbReference type="Proteomes" id="UP000639338">
    <property type="component" value="Unassembled WGS sequence"/>
</dbReference>
<dbReference type="EMBL" id="JACMRX010000004">
    <property type="protein sequence ID" value="KAF7991418.1"/>
    <property type="molecule type" value="Genomic_DNA"/>
</dbReference>
<dbReference type="Pfam" id="PF00567">
    <property type="entry name" value="TUDOR"/>
    <property type="match status" value="2"/>
</dbReference>
<dbReference type="OrthoDB" id="10023235at2759"/>
<dbReference type="Gene3D" id="2.30.30.140">
    <property type="match status" value="2"/>
</dbReference>
<dbReference type="GO" id="GO:0003676">
    <property type="term" value="F:nucleic acid binding"/>
    <property type="evidence" value="ECO:0007669"/>
    <property type="project" value="InterPro"/>
</dbReference>
<dbReference type="InterPro" id="IPR050621">
    <property type="entry name" value="Tudor_domain_containing"/>
</dbReference>
<dbReference type="PANTHER" id="PTHR22948">
    <property type="entry name" value="TUDOR DOMAIN CONTAINING PROTEIN"/>
    <property type="match status" value="1"/>
</dbReference>
<feature type="region of interest" description="Disordered" evidence="1">
    <location>
        <begin position="324"/>
        <end position="345"/>
    </location>
</feature>
<dbReference type="SMART" id="SM00333">
    <property type="entry name" value="TUDOR"/>
    <property type="match status" value="1"/>
</dbReference>
<comment type="caution">
    <text evidence="3">The sequence shown here is derived from an EMBL/GenBank/DDBJ whole genome shotgun (WGS) entry which is preliminary data.</text>
</comment>
<keyword evidence="4" id="KW-1185">Reference proteome</keyword>
<sequence>MPPVQTNPTPEVTYRNLNYTLLIQAHSAEFTENEIRNIFEKYGKIRRLKPTSNGKQAQLTYGNFSEAVAALQGVHDKPPLKLQVDYYKKNNDFVSRYGYTQCHISSVDPSKNSYRVRRVKDANNYKKFHEKLREASNKCSETIDADKLVVGNIYSIMYGGVWKRGKILSINPIEIDLIDDGITLKPPLQIASYKKLGKLADNSPFAEHLKIKASPDDEKISLHIGSYVDIRMIGQLENMIYVVRKSDETINKKKSSPCPAAIKINKSIIRKDNDKAAKGVDIKVPDDEKKINKEKKNDVKKTSDEKNLNIEIKKEHENNIDVVVIDDDDDDNNNGDNGDNGDGDDDIISVAQENVKEIDIDIIDVESRYNFENQSNESTNILQCDICIFDSLIAESTNEVSISHQIDSTTATAVFQYSGKESFQLLDKLKEHCNNVVQGYDNYKPSINEYICFKQSGHTNWYRGIVLSIGESIKCASLDQGIETTAHKIIPVPDMFKKFPALAVQLKTHDKFPYSIGDSADLYICDIDKESKTVIAKFTNVKTNSGVQISQWTPWINNEKSIDNAAAKVAEKIPTARIVPLNTPRVENSIPIVQEIRPSIVEKENIVIPVIEKCSSTANENPAPKIDKKITIKDFNLKNNSRVVVQSYLGTSVVCIASMELDDIVLKKELNQKICDTAKTSDSIDHPNVGDYVLACYNDNYYRAKVLSIRNKKIVADFIDFGLVEIIKPGNIKKMPESLMEHPSLMKQVTLKNVDNNKPTKEAANYIKSLFATEEILICSFDDNLPDKVELKTLDNESVNDEINKLSKKYDKENIISTIPNPKPQLRLNIIKREEIIGNTARKDANKKSSKKCESINDKNKSSTKSSSKDKSPEPVTSSKKPIISPIESVKPRKECGYCGKFNHETYECTFKKDSERRYNELRNQEIRRRGFEHYHDGRLSGPPRYPDIRSYDQTQRLYFDQLPVCPHESCSSNKSQYDPRKGPVKHCYQDCPFSQYYTPIY</sequence>
<dbReference type="InterPro" id="IPR035979">
    <property type="entry name" value="RBD_domain_sf"/>
</dbReference>
<reference evidence="3 4" key="1">
    <citation type="submission" date="2020-08" db="EMBL/GenBank/DDBJ databases">
        <title>Aphidius gifuensis genome sequencing and assembly.</title>
        <authorList>
            <person name="Du Z."/>
        </authorList>
    </citation>
    <scope>NUCLEOTIDE SEQUENCE [LARGE SCALE GENOMIC DNA]</scope>
    <source>
        <strain evidence="3">YNYX2018</strain>
        <tissue evidence="3">Adults</tissue>
    </source>
</reference>
<dbReference type="AlphaFoldDB" id="A0A834XRV8"/>
<accession>A0A834XRV8</accession>
<proteinExistence type="predicted"/>
<evidence type="ECO:0000256" key="1">
    <source>
        <dbReference type="SAM" id="MobiDB-lite"/>
    </source>
</evidence>
<gene>
    <name evidence="3" type="ORF">HCN44_002980</name>
</gene>
<dbReference type="InterPro" id="IPR002999">
    <property type="entry name" value="Tudor"/>
</dbReference>
<evidence type="ECO:0000313" key="3">
    <source>
        <dbReference type="EMBL" id="KAF7991418.1"/>
    </source>
</evidence>
<organism evidence="3 4">
    <name type="scientific">Aphidius gifuensis</name>
    <name type="common">Parasitoid wasp</name>
    <dbReference type="NCBI Taxonomy" id="684658"/>
    <lineage>
        <taxon>Eukaryota</taxon>
        <taxon>Metazoa</taxon>
        <taxon>Ecdysozoa</taxon>
        <taxon>Arthropoda</taxon>
        <taxon>Hexapoda</taxon>
        <taxon>Insecta</taxon>
        <taxon>Pterygota</taxon>
        <taxon>Neoptera</taxon>
        <taxon>Endopterygota</taxon>
        <taxon>Hymenoptera</taxon>
        <taxon>Apocrita</taxon>
        <taxon>Ichneumonoidea</taxon>
        <taxon>Braconidae</taxon>
        <taxon>Aphidiinae</taxon>
        <taxon>Aphidius</taxon>
    </lineage>
</organism>
<dbReference type="SUPFAM" id="SSF54928">
    <property type="entry name" value="RNA-binding domain, RBD"/>
    <property type="match status" value="1"/>
</dbReference>
<evidence type="ECO:0000259" key="2">
    <source>
        <dbReference type="SMART" id="SM00333"/>
    </source>
</evidence>
<evidence type="ECO:0000313" key="4">
    <source>
        <dbReference type="Proteomes" id="UP000639338"/>
    </source>
</evidence>
<feature type="compositionally biased region" description="Basic and acidic residues" evidence="1">
    <location>
        <begin position="841"/>
        <end position="873"/>
    </location>
</feature>
<dbReference type="SUPFAM" id="SSF63748">
    <property type="entry name" value="Tudor/PWWP/MBT"/>
    <property type="match status" value="2"/>
</dbReference>
<dbReference type="PANTHER" id="PTHR22948:SF29">
    <property type="entry name" value="FI02030P-RELATED"/>
    <property type="match status" value="1"/>
</dbReference>
<dbReference type="InterPro" id="IPR012677">
    <property type="entry name" value="Nucleotide-bd_a/b_plait_sf"/>
</dbReference>
<protein>
    <recommendedName>
        <fullName evidence="2">Tudor domain-containing protein</fullName>
    </recommendedName>
</protein>
<dbReference type="Gene3D" id="3.30.70.330">
    <property type="match status" value="1"/>
</dbReference>